<evidence type="ECO:0000256" key="2">
    <source>
        <dbReference type="ARBA" id="ARBA00022475"/>
    </source>
</evidence>
<comment type="subcellular location">
    <subcellularLocation>
        <location evidence="1">Cell membrane</location>
    </subcellularLocation>
</comment>
<dbReference type="GO" id="GO:0005886">
    <property type="term" value="C:plasma membrane"/>
    <property type="evidence" value="ECO:0007669"/>
    <property type="project" value="UniProtKB-SubCell"/>
</dbReference>
<evidence type="ECO:0000256" key="5">
    <source>
        <dbReference type="ARBA" id="ARBA00022989"/>
    </source>
</evidence>
<feature type="transmembrane region" description="Helical" evidence="8">
    <location>
        <begin position="48"/>
        <end position="67"/>
    </location>
</feature>
<keyword evidence="7 8" id="KW-0472">Membrane</keyword>
<proteinExistence type="predicted"/>
<evidence type="ECO:0000313" key="10">
    <source>
        <dbReference type="EMBL" id="MBB5822016.1"/>
    </source>
</evidence>
<dbReference type="GO" id="GO:0000166">
    <property type="term" value="F:nucleotide binding"/>
    <property type="evidence" value="ECO:0007669"/>
    <property type="project" value="UniProtKB-KW"/>
</dbReference>
<keyword evidence="6" id="KW-0051">Antiviral defense</keyword>
<dbReference type="Pfam" id="PF18967">
    <property type="entry name" value="PycTM"/>
    <property type="match status" value="1"/>
</dbReference>
<evidence type="ECO:0000256" key="1">
    <source>
        <dbReference type="ARBA" id="ARBA00004236"/>
    </source>
</evidence>
<reference evidence="10 11" key="1">
    <citation type="submission" date="2020-08" db="EMBL/GenBank/DDBJ databases">
        <title>Sequencing the genomes of 1000 actinobacteria strains.</title>
        <authorList>
            <person name="Klenk H.-P."/>
        </authorList>
    </citation>
    <scope>NUCLEOTIDE SEQUENCE [LARGE SCALE GENOMIC DNA]</scope>
    <source>
        <strain evidence="10 11">DSM 46887</strain>
    </source>
</reference>
<evidence type="ECO:0000256" key="6">
    <source>
        <dbReference type="ARBA" id="ARBA00023118"/>
    </source>
</evidence>
<keyword evidence="4" id="KW-0547">Nucleotide-binding</keyword>
<organism evidence="10 11">
    <name type="scientific">Streptosporangium becharense</name>
    <dbReference type="NCBI Taxonomy" id="1816182"/>
    <lineage>
        <taxon>Bacteria</taxon>
        <taxon>Bacillati</taxon>
        <taxon>Actinomycetota</taxon>
        <taxon>Actinomycetes</taxon>
        <taxon>Streptosporangiales</taxon>
        <taxon>Streptosporangiaceae</taxon>
        <taxon>Streptosporangium</taxon>
    </lineage>
</organism>
<feature type="transmembrane region" description="Helical" evidence="8">
    <location>
        <begin position="170"/>
        <end position="187"/>
    </location>
</feature>
<dbReference type="AlphaFoldDB" id="A0A7W9IK00"/>
<keyword evidence="5 8" id="KW-1133">Transmembrane helix</keyword>
<sequence>MLRSVWDALPGRLPGGAARAQEHDPIVGYVRETRAEARREVRRADETAAILLAVTGAAAGGVVAGLLDGRLRPGELPGQVEWLWWAGMFFWLLGLLMLAAALHPRSARLAGRSVERRRSYPGGFTVSSPAGPARDGRGHDARLRLDLVVLDIRSLGAVADAKERYVRRGIVLMLFSLACCVSSVLIGRSL</sequence>
<name>A0A7W9IK00_9ACTN</name>
<dbReference type="RefSeq" id="WP_184540836.1">
    <property type="nucleotide sequence ID" value="NZ_JACHMP010000001.1"/>
</dbReference>
<feature type="domain" description="Pycsar effector protein" evidence="9">
    <location>
        <begin position="31"/>
        <end position="185"/>
    </location>
</feature>
<evidence type="ECO:0000313" key="11">
    <source>
        <dbReference type="Proteomes" id="UP000540685"/>
    </source>
</evidence>
<keyword evidence="2" id="KW-1003">Cell membrane</keyword>
<keyword evidence="11" id="KW-1185">Reference proteome</keyword>
<dbReference type="Proteomes" id="UP000540685">
    <property type="component" value="Unassembled WGS sequence"/>
</dbReference>
<evidence type="ECO:0000256" key="3">
    <source>
        <dbReference type="ARBA" id="ARBA00022692"/>
    </source>
</evidence>
<comment type="caution">
    <text evidence="10">The sequence shown here is derived from an EMBL/GenBank/DDBJ whole genome shotgun (WGS) entry which is preliminary data.</text>
</comment>
<evidence type="ECO:0000259" key="9">
    <source>
        <dbReference type="Pfam" id="PF18967"/>
    </source>
</evidence>
<protein>
    <recommendedName>
        <fullName evidence="9">Pycsar effector protein domain-containing protein</fullName>
    </recommendedName>
</protein>
<dbReference type="EMBL" id="JACHMP010000001">
    <property type="protein sequence ID" value="MBB5822016.1"/>
    <property type="molecule type" value="Genomic_DNA"/>
</dbReference>
<evidence type="ECO:0000256" key="7">
    <source>
        <dbReference type="ARBA" id="ARBA00023136"/>
    </source>
</evidence>
<keyword evidence="3 8" id="KW-0812">Transmembrane</keyword>
<gene>
    <name evidence="10" type="ORF">F4562_005078</name>
</gene>
<evidence type="ECO:0000256" key="4">
    <source>
        <dbReference type="ARBA" id="ARBA00022741"/>
    </source>
</evidence>
<dbReference type="GO" id="GO:0051607">
    <property type="term" value="P:defense response to virus"/>
    <property type="evidence" value="ECO:0007669"/>
    <property type="project" value="UniProtKB-KW"/>
</dbReference>
<feature type="transmembrane region" description="Helical" evidence="8">
    <location>
        <begin position="82"/>
        <end position="102"/>
    </location>
</feature>
<evidence type="ECO:0000256" key="8">
    <source>
        <dbReference type="SAM" id="Phobius"/>
    </source>
</evidence>
<dbReference type="InterPro" id="IPR043760">
    <property type="entry name" value="PycTM_dom"/>
</dbReference>
<accession>A0A7W9IK00</accession>